<evidence type="ECO:0000313" key="3">
    <source>
        <dbReference type="Proteomes" id="UP000324705"/>
    </source>
</evidence>
<evidence type="ECO:0000313" key="2">
    <source>
        <dbReference type="EMBL" id="VAI50968.1"/>
    </source>
</evidence>
<dbReference type="Gramene" id="TRITD6Av1G214160.2">
    <property type="protein sequence ID" value="TRITD6Av1G214160.2"/>
    <property type="gene ID" value="TRITD6Av1G214160"/>
</dbReference>
<feature type="chain" id="PRO_5040207273" description="Bowman-Birk serine protease inhibitors family domain-containing protein" evidence="1">
    <location>
        <begin position="30"/>
        <end position="110"/>
    </location>
</feature>
<proteinExistence type="predicted"/>
<accession>A0A9R1B4A5</accession>
<evidence type="ECO:0000256" key="1">
    <source>
        <dbReference type="SAM" id="SignalP"/>
    </source>
</evidence>
<organism evidence="2 3">
    <name type="scientific">Triticum turgidum subsp. durum</name>
    <name type="common">Durum wheat</name>
    <name type="synonym">Triticum durum</name>
    <dbReference type="NCBI Taxonomy" id="4567"/>
    <lineage>
        <taxon>Eukaryota</taxon>
        <taxon>Viridiplantae</taxon>
        <taxon>Streptophyta</taxon>
        <taxon>Embryophyta</taxon>
        <taxon>Tracheophyta</taxon>
        <taxon>Spermatophyta</taxon>
        <taxon>Magnoliopsida</taxon>
        <taxon>Liliopsida</taxon>
        <taxon>Poales</taxon>
        <taxon>Poaceae</taxon>
        <taxon>BOP clade</taxon>
        <taxon>Pooideae</taxon>
        <taxon>Triticodae</taxon>
        <taxon>Triticeae</taxon>
        <taxon>Triticinae</taxon>
        <taxon>Triticum</taxon>
    </lineage>
</organism>
<name>A0A9R1B4A5_TRITD</name>
<keyword evidence="1" id="KW-0732">Signal</keyword>
<sequence>MASVKLAAAALAVVLACAALAATPAATYAEYRPEPEPCKTQAMYFKNCLRLGHCEKCCFGVVANPACYCEVEREALIECAPGHHCSRADKKVKIAEMNLPCLRNLTCKHA</sequence>
<keyword evidence="3" id="KW-1185">Reference proteome</keyword>
<dbReference type="Proteomes" id="UP000324705">
    <property type="component" value="Chromosome 6A"/>
</dbReference>
<feature type="signal peptide" evidence="1">
    <location>
        <begin position="1"/>
        <end position="29"/>
    </location>
</feature>
<dbReference type="EMBL" id="LT934121">
    <property type="protein sequence ID" value="VAI50968.1"/>
    <property type="molecule type" value="Genomic_DNA"/>
</dbReference>
<evidence type="ECO:0008006" key="4">
    <source>
        <dbReference type="Google" id="ProtNLM"/>
    </source>
</evidence>
<reference evidence="2 3" key="1">
    <citation type="submission" date="2017-09" db="EMBL/GenBank/DDBJ databases">
        <authorList>
            <consortium name="International Durum Wheat Genome Sequencing Consortium (IDWGSC)"/>
            <person name="Milanesi L."/>
        </authorList>
    </citation>
    <scope>NUCLEOTIDE SEQUENCE [LARGE SCALE GENOMIC DNA]</scope>
    <source>
        <strain evidence="3">cv. Svevo</strain>
    </source>
</reference>
<gene>
    <name evidence="2" type="ORF">TRITD_6Av1G214160</name>
</gene>
<dbReference type="AlphaFoldDB" id="A0A9R1B4A5"/>
<protein>
    <recommendedName>
        <fullName evidence="4">Bowman-Birk serine protease inhibitors family domain-containing protein</fullName>
    </recommendedName>
</protein>
<dbReference type="PROSITE" id="PS51257">
    <property type="entry name" value="PROKAR_LIPOPROTEIN"/>
    <property type="match status" value="1"/>
</dbReference>